<dbReference type="InterPro" id="IPR007627">
    <property type="entry name" value="RNA_pol_sigma70_r2"/>
</dbReference>
<gene>
    <name evidence="7" type="ORF">OM075_17555</name>
</gene>
<dbReference type="AlphaFoldDB" id="A0AAE3M6S8"/>
<dbReference type="Pfam" id="PF08281">
    <property type="entry name" value="Sigma70_r4_2"/>
    <property type="match status" value="1"/>
</dbReference>
<comment type="caution">
    <text evidence="7">The sequence shown here is derived from an EMBL/GenBank/DDBJ whole genome shotgun (WGS) entry which is preliminary data.</text>
</comment>
<evidence type="ECO:0000256" key="3">
    <source>
        <dbReference type="ARBA" id="ARBA00023082"/>
    </source>
</evidence>
<comment type="similarity">
    <text evidence="1">Belongs to the sigma-70 factor family. ECF subfamily.</text>
</comment>
<evidence type="ECO:0000259" key="6">
    <source>
        <dbReference type="Pfam" id="PF08281"/>
    </source>
</evidence>
<sequence>MKDNWEVDTLKAISNGDSKAFELLYLHYQPKLLYFINGFIKDMEVSRDMAHDIFLSIWKNRSNLNQVNYFGSYLFKMGKNAVCNYFDHSMVDKKYTKEQLTNPLEVENLEENLFAKELQSLIDITVSQMPAQRKLIYTMSRVQGFKNSEIAEKLGINKRTVENHLTAALADLRKVIKMIILLFFI</sequence>
<dbReference type="InterPro" id="IPR013325">
    <property type="entry name" value="RNA_pol_sigma_r2"/>
</dbReference>
<keyword evidence="3" id="KW-0731">Sigma factor</keyword>
<evidence type="ECO:0000256" key="1">
    <source>
        <dbReference type="ARBA" id="ARBA00010641"/>
    </source>
</evidence>
<dbReference type="NCBIfam" id="TIGR02937">
    <property type="entry name" value="sigma70-ECF"/>
    <property type="match status" value="1"/>
</dbReference>
<dbReference type="Pfam" id="PF04542">
    <property type="entry name" value="Sigma70_r2"/>
    <property type="match status" value="1"/>
</dbReference>
<dbReference type="NCBIfam" id="TIGR02985">
    <property type="entry name" value="Sig70_bacteroi1"/>
    <property type="match status" value="1"/>
</dbReference>
<evidence type="ECO:0000256" key="4">
    <source>
        <dbReference type="ARBA" id="ARBA00023163"/>
    </source>
</evidence>
<dbReference type="PANTHER" id="PTHR43133:SF46">
    <property type="entry name" value="RNA POLYMERASE SIGMA-70 FACTOR ECF SUBFAMILY"/>
    <property type="match status" value="1"/>
</dbReference>
<evidence type="ECO:0000313" key="7">
    <source>
        <dbReference type="EMBL" id="MCW3788279.1"/>
    </source>
</evidence>
<feature type="domain" description="RNA polymerase sigma factor 70 region 4 type 2" evidence="6">
    <location>
        <begin position="126"/>
        <end position="172"/>
    </location>
</feature>
<evidence type="ECO:0000259" key="5">
    <source>
        <dbReference type="Pfam" id="PF04542"/>
    </source>
</evidence>
<name>A0AAE3M6S8_9BACT</name>
<dbReference type="Gene3D" id="1.10.1740.10">
    <property type="match status" value="1"/>
</dbReference>
<dbReference type="RefSeq" id="WP_301191840.1">
    <property type="nucleotide sequence ID" value="NZ_JAPDPJ010000049.1"/>
</dbReference>
<keyword evidence="4" id="KW-0804">Transcription</keyword>
<protein>
    <submittedName>
        <fullName evidence="7">RNA polymerase sigma-70 factor</fullName>
    </submittedName>
</protein>
<dbReference type="EMBL" id="JAPDPJ010000049">
    <property type="protein sequence ID" value="MCW3788279.1"/>
    <property type="molecule type" value="Genomic_DNA"/>
</dbReference>
<keyword evidence="2" id="KW-0805">Transcription regulation</keyword>
<dbReference type="Gene3D" id="1.10.10.10">
    <property type="entry name" value="Winged helix-like DNA-binding domain superfamily/Winged helix DNA-binding domain"/>
    <property type="match status" value="1"/>
</dbReference>
<dbReference type="SUPFAM" id="SSF88946">
    <property type="entry name" value="Sigma2 domain of RNA polymerase sigma factors"/>
    <property type="match status" value="1"/>
</dbReference>
<dbReference type="GO" id="GO:0006352">
    <property type="term" value="P:DNA-templated transcription initiation"/>
    <property type="evidence" value="ECO:0007669"/>
    <property type="project" value="InterPro"/>
</dbReference>
<dbReference type="InterPro" id="IPR014327">
    <property type="entry name" value="RNA_pol_sigma70_bacteroid"/>
</dbReference>
<keyword evidence="8" id="KW-1185">Reference proteome</keyword>
<feature type="domain" description="RNA polymerase sigma-70 region 2" evidence="5">
    <location>
        <begin position="24"/>
        <end position="86"/>
    </location>
</feature>
<dbReference type="InterPro" id="IPR039425">
    <property type="entry name" value="RNA_pol_sigma-70-like"/>
</dbReference>
<dbReference type="GO" id="GO:0016987">
    <property type="term" value="F:sigma factor activity"/>
    <property type="evidence" value="ECO:0007669"/>
    <property type="project" value="UniProtKB-KW"/>
</dbReference>
<dbReference type="InterPro" id="IPR036388">
    <property type="entry name" value="WH-like_DNA-bd_sf"/>
</dbReference>
<organism evidence="7 8">
    <name type="scientific">Plebeiibacterium sediminum</name>
    <dbReference type="NCBI Taxonomy" id="2992112"/>
    <lineage>
        <taxon>Bacteria</taxon>
        <taxon>Pseudomonadati</taxon>
        <taxon>Bacteroidota</taxon>
        <taxon>Bacteroidia</taxon>
        <taxon>Marinilabiliales</taxon>
        <taxon>Marinilabiliaceae</taxon>
        <taxon>Plebeiibacterium</taxon>
    </lineage>
</organism>
<dbReference type="InterPro" id="IPR013324">
    <property type="entry name" value="RNA_pol_sigma_r3/r4-like"/>
</dbReference>
<dbReference type="SUPFAM" id="SSF88659">
    <property type="entry name" value="Sigma3 and sigma4 domains of RNA polymerase sigma factors"/>
    <property type="match status" value="1"/>
</dbReference>
<proteinExistence type="inferred from homology"/>
<reference evidence="7" key="1">
    <citation type="submission" date="2022-10" db="EMBL/GenBank/DDBJ databases">
        <authorList>
            <person name="Yu W.X."/>
        </authorList>
    </citation>
    <scope>NUCLEOTIDE SEQUENCE</scope>
    <source>
        <strain evidence="7">AAT</strain>
    </source>
</reference>
<dbReference type="PANTHER" id="PTHR43133">
    <property type="entry name" value="RNA POLYMERASE ECF-TYPE SIGMA FACTO"/>
    <property type="match status" value="1"/>
</dbReference>
<evidence type="ECO:0000256" key="2">
    <source>
        <dbReference type="ARBA" id="ARBA00023015"/>
    </source>
</evidence>
<dbReference type="InterPro" id="IPR013249">
    <property type="entry name" value="RNA_pol_sigma70_r4_t2"/>
</dbReference>
<dbReference type="GO" id="GO:0003677">
    <property type="term" value="F:DNA binding"/>
    <property type="evidence" value="ECO:0007669"/>
    <property type="project" value="InterPro"/>
</dbReference>
<evidence type="ECO:0000313" key="8">
    <source>
        <dbReference type="Proteomes" id="UP001209229"/>
    </source>
</evidence>
<dbReference type="InterPro" id="IPR014284">
    <property type="entry name" value="RNA_pol_sigma-70_dom"/>
</dbReference>
<dbReference type="Proteomes" id="UP001209229">
    <property type="component" value="Unassembled WGS sequence"/>
</dbReference>
<accession>A0AAE3M6S8</accession>